<dbReference type="Pfam" id="PF01381">
    <property type="entry name" value="HTH_3"/>
    <property type="match status" value="1"/>
</dbReference>
<organism evidence="3 4">
    <name type="scientific">Caloramator quimbayensis</name>
    <dbReference type="NCBI Taxonomy" id="1147123"/>
    <lineage>
        <taxon>Bacteria</taxon>
        <taxon>Bacillati</taxon>
        <taxon>Bacillota</taxon>
        <taxon>Clostridia</taxon>
        <taxon>Eubacteriales</taxon>
        <taxon>Clostridiaceae</taxon>
        <taxon>Caloramator</taxon>
    </lineage>
</organism>
<dbReference type="GO" id="GO:0003700">
    <property type="term" value="F:DNA-binding transcription factor activity"/>
    <property type="evidence" value="ECO:0007669"/>
    <property type="project" value="TreeGrafter"/>
</dbReference>
<dbReference type="PANTHER" id="PTHR46797:SF1">
    <property type="entry name" value="METHYLPHOSPHONATE SYNTHASE"/>
    <property type="match status" value="1"/>
</dbReference>
<dbReference type="GO" id="GO:0005829">
    <property type="term" value="C:cytosol"/>
    <property type="evidence" value="ECO:0007669"/>
    <property type="project" value="TreeGrafter"/>
</dbReference>
<dbReference type="InterPro" id="IPR010982">
    <property type="entry name" value="Lambda_DNA-bd_dom_sf"/>
</dbReference>
<dbReference type="RefSeq" id="WP_078695818.1">
    <property type="nucleotide sequence ID" value="NZ_FUYH01000004.1"/>
</dbReference>
<dbReference type="Gene3D" id="1.10.260.40">
    <property type="entry name" value="lambda repressor-like DNA-binding domains"/>
    <property type="match status" value="1"/>
</dbReference>
<keyword evidence="4" id="KW-1185">Reference proteome</keyword>
<sequence length="64" mass="7389">MEVGNRIKQIRKELKLSQYELAKLIKSLNQSQLSKIENGKRELKADELIQISKVLNIPVEKLIS</sequence>
<dbReference type="OrthoDB" id="9811208at2"/>
<evidence type="ECO:0000313" key="3">
    <source>
        <dbReference type="EMBL" id="SKA82348.1"/>
    </source>
</evidence>
<dbReference type="EMBL" id="FUYH01000004">
    <property type="protein sequence ID" value="SKA82348.1"/>
    <property type="molecule type" value="Genomic_DNA"/>
</dbReference>
<dbReference type="SUPFAM" id="SSF47413">
    <property type="entry name" value="lambda repressor-like DNA-binding domains"/>
    <property type="match status" value="1"/>
</dbReference>
<proteinExistence type="predicted"/>
<dbReference type="InterPro" id="IPR050807">
    <property type="entry name" value="TransReg_Diox_bact_type"/>
</dbReference>
<dbReference type="Proteomes" id="UP000190105">
    <property type="component" value="Unassembled WGS sequence"/>
</dbReference>
<dbReference type="AlphaFoldDB" id="A0A1T4WZP7"/>
<dbReference type="PROSITE" id="PS50943">
    <property type="entry name" value="HTH_CROC1"/>
    <property type="match status" value="1"/>
</dbReference>
<evidence type="ECO:0000256" key="1">
    <source>
        <dbReference type="ARBA" id="ARBA00023125"/>
    </source>
</evidence>
<evidence type="ECO:0000259" key="2">
    <source>
        <dbReference type="PROSITE" id="PS50943"/>
    </source>
</evidence>
<gene>
    <name evidence="3" type="ORF">SAMN05443428_104195</name>
</gene>
<dbReference type="CDD" id="cd00093">
    <property type="entry name" value="HTH_XRE"/>
    <property type="match status" value="1"/>
</dbReference>
<accession>A0A1T4WZP7</accession>
<dbReference type="SMART" id="SM00530">
    <property type="entry name" value="HTH_XRE"/>
    <property type="match status" value="1"/>
</dbReference>
<dbReference type="InterPro" id="IPR001387">
    <property type="entry name" value="Cro/C1-type_HTH"/>
</dbReference>
<dbReference type="STRING" id="1147123.SAMN05443428_104195"/>
<keyword evidence="1 3" id="KW-0238">DNA-binding</keyword>
<dbReference type="PANTHER" id="PTHR46797">
    <property type="entry name" value="HTH-TYPE TRANSCRIPTIONAL REGULATOR"/>
    <property type="match status" value="1"/>
</dbReference>
<name>A0A1T4WZP7_9CLOT</name>
<evidence type="ECO:0000313" key="4">
    <source>
        <dbReference type="Proteomes" id="UP000190105"/>
    </source>
</evidence>
<protein>
    <submittedName>
        <fullName evidence="3">DNA-binding transcriptional regulator, XRE-family HTH domain</fullName>
    </submittedName>
</protein>
<reference evidence="4" key="1">
    <citation type="submission" date="2017-02" db="EMBL/GenBank/DDBJ databases">
        <authorList>
            <person name="Varghese N."/>
            <person name="Submissions S."/>
        </authorList>
    </citation>
    <scope>NUCLEOTIDE SEQUENCE [LARGE SCALE GENOMIC DNA]</scope>
    <source>
        <strain evidence="4">USBA 833</strain>
    </source>
</reference>
<dbReference type="GO" id="GO:0003677">
    <property type="term" value="F:DNA binding"/>
    <property type="evidence" value="ECO:0007669"/>
    <property type="project" value="UniProtKB-KW"/>
</dbReference>
<feature type="domain" description="HTH cro/C1-type" evidence="2">
    <location>
        <begin position="7"/>
        <end position="62"/>
    </location>
</feature>